<reference evidence="1" key="1">
    <citation type="thesis" date="2020" institute="ProQuest LLC" country="789 East Eisenhower Parkway, Ann Arbor, MI, USA">
        <title>Comparative Genomics and Chromosome Evolution.</title>
        <authorList>
            <person name="Mudd A.B."/>
        </authorList>
    </citation>
    <scope>NUCLEOTIDE SEQUENCE</scope>
    <source>
        <strain evidence="1">Female2</strain>
        <tissue evidence="1">Blood</tissue>
    </source>
</reference>
<organism evidence="1 2">
    <name type="scientific">Hymenochirus boettgeri</name>
    <name type="common">Congo dwarf clawed frog</name>
    <dbReference type="NCBI Taxonomy" id="247094"/>
    <lineage>
        <taxon>Eukaryota</taxon>
        <taxon>Metazoa</taxon>
        <taxon>Chordata</taxon>
        <taxon>Craniata</taxon>
        <taxon>Vertebrata</taxon>
        <taxon>Euteleostomi</taxon>
        <taxon>Amphibia</taxon>
        <taxon>Batrachia</taxon>
        <taxon>Anura</taxon>
        <taxon>Pipoidea</taxon>
        <taxon>Pipidae</taxon>
        <taxon>Pipinae</taxon>
        <taxon>Hymenochirus</taxon>
    </lineage>
</organism>
<protein>
    <submittedName>
        <fullName evidence="1">Uncharacterized protein</fullName>
    </submittedName>
</protein>
<keyword evidence="2" id="KW-1185">Reference proteome</keyword>
<name>A0A8T2JFF2_9PIPI</name>
<gene>
    <name evidence="1" type="ORF">GDO86_010992</name>
</gene>
<sequence length="93" mass="11034">MFLLLIKRRYVWDGTVNWEVRKGKVKKRKNTHKYLKEELYSFSNKLLFAPPTVIVTDTFPISDNGDHMLMKEDQSIISHLLLESSYCMNKIQL</sequence>
<accession>A0A8T2JFF2</accession>
<dbReference type="Proteomes" id="UP000812440">
    <property type="component" value="Chromosome 6"/>
</dbReference>
<comment type="caution">
    <text evidence="1">The sequence shown here is derived from an EMBL/GenBank/DDBJ whole genome shotgun (WGS) entry which is preliminary data.</text>
</comment>
<dbReference type="EMBL" id="JAACNH010000005">
    <property type="protein sequence ID" value="KAG8442030.1"/>
    <property type="molecule type" value="Genomic_DNA"/>
</dbReference>
<evidence type="ECO:0000313" key="1">
    <source>
        <dbReference type="EMBL" id="KAG8442030.1"/>
    </source>
</evidence>
<proteinExistence type="predicted"/>
<evidence type="ECO:0000313" key="2">
    <source>
        <dbReference type="Proteomes" id="UP000812440"/>
    </source>
</evidence>
<dbReference type="AlphaFoldDB" id="A0A8T2JFF2"/>